<dbReference type="SUPFAM" id="SSF82866">
    <property type="entry name" value="Multidrug efflux transporter AcrB transmembrane domain"/>
    <property type="match status" value="2"/>
</dbReference>
<feature type="transmembrane region" description="Helical" evidence="9">
    <location>
        <begin position="617"/>
        <end position="637"/>
    </location>
</feature>
<feature type="transmembrane region" description="Helical" evidence="9">
    <location>
        <begin position="937"/>
        <end position="955"/>
    </location>
</feature>
<name>A0A250KI69_9BACT</name>
<evidence type="ECO:0000256" key="4">
    <source>
        <dbReference type="ARBA" id="ARBA00022692"/>
    </source>
</evidence>
<feature type="transmembrane region" description="Helical" evidence="9">
    <location>
        <begin position="518"/>
        <end position="537"/>
    </location>
</feature>
<evidence type="ECO:0000256" key="8">
    <source>
        <dbReference type="ARBA" id="ARBA00023136"/>
    </source>
</evidence>
<feature type="transmembrane region" description="Helical" evidence="9">
    <location>
        <begin position="852"/>
        <end position="875"/>
    </location>
</feature>
<dbReference type="Proteomes" id="UP000267517">
    <property type="component" value="Chromosome I"/>
</dbReference>
<dbReference type="Pfam" id="PF07549">
    <property type="entry name" value="Sec_GG"/>
    <property type="match status" value="1"/>
</dbReference>
<feature type="transmembrane region" description="Helical" evidence="9">
    <location>
        <begin position="819"/>
        <end position="840"/>
    </location>
</feature>
<organism evidence="14 15">
    <name type="scientific">Prevotella melaninogenica</name>
    <dbReference type="NCBI Taxonomy" id="28132"/>
    <lineage>
        <taxon>Bacteria</taxon>
        <taxon>Pseudomonadati</taxon>
        <taxon>Bacteroidota</taxon>
        <taxon>Bacteroidia</taxon>
        <taxon>Bacteroidales</taxon>
        <taxon>Prevotellaceae</taxon>
        <taxon>Prevotella</taxon>
    </lineage>
</organism>
<dbReference type="Pfam" id="PF22599">
    <property type="entry name" value="SecDF_P1_head"/>
    <property type="match status" value="1"/>
</dbReference>
<dbReference type="Gene3D" id="3.30.70.3220">
    <property type="match status" value="1"/>
</dbReference>
<evidence type="ECO:0000313" key="15">
    <source>
        <dbReference type="Proteomes" id="UP000267517"/>
    </source>
</evidence>
<feature type="transmembrane region" description="Helical" evidence="9">
    <location>
        <begin position="490"/>
        <end position="511"/>
    </location>
</feature>
<keyword evidence="4 9" id="KW-0812">Transmembrane</keyword>
<feature type="transmembrane region" description="Helical" evidence="9">
    <location>
        <begin position="543"/>
        <end position="561"/>
    </location>
</feature>
<gene>
    <name evidence="9" type="primary">secD</name>
    <name evidence="10" type="synonym">secF</name>
    <name evidence="14" type="ORF">PMEL1_01312</name>
</gene>
<dbReference type="OrthoDB" id="9805019at2"/>
<dbReference type="HAMAP" id="MF_01463_B">
    <property type="entry name" value="SecD_B"/>
    <property type="match status" value="1"/>
</dbReference>
<dbReference type="HAMAP" id="MF_01464_B">
    <property type="entry name" value="SecF_B"/>
    <property type="match status" value="1"/>
</dbReference>
<comment type="caution">
    <text evidence="9">Lacks conserved residue(s) required for the propagation of feature annotation.</text>
</comment>
<dbReference type="InterPro" id="IPR022646">
    <property type="entry name" value="SecD/SecF_CS"/>
</dbReference>
<dbReference type="RefSeq" id="WP_120174487.1">
    <property type="nucleotide sequence ID" value="NZ_AP018049.1"/>
</dbReference>
<feature type="domain" description="Protein export membrane protein SecD/SecF C-terminal" evidence="11">
    <location>
        <begin position="469"/>
        <end position="636"/>
    </location>
</feature>
<dbReference type="NCBIfam" id="TIGR00916">
    <property type="entry name" value="2A0604s01"/>
    <property type="match status" value="1"/>
</dbReference>
<dbReference type="Gene3D" id="1.20.1640.10">
    <property type="entry name" value="Multidrug efflux transporter AcrB transmembrane domain"/>
    <property type="match status" value="2"/>
</dbReference>
<dbReference type="GO" id="GO:0043952">
    <property type="term" value="P:protein transport by the Sec complex"/>
    <property type="evidence" value="ECO:0007669"/>
    <property type="project" value="UniProtKB-UniRule"/>
</dbReference>
<dbReference type="InterPro" id="IPR055344">
    <property type="entry name" value="SecD_SecF_C_bact"/>
</dbReference>
<keyword evidence="7 9" id="KW-0811">Translocation</keyword>
<evidence type="ECO:0000256" key="6">
    <source>
        <dbReference type="ARBA" id="ARBA00022989"/>
    </source>
</evidence>
<dbReference type="NCBIfam" id="TIGR01129">
    <property type="entry name" value="secD"/>
    <property type="match status" value="1"/>
</dbReference>
<feature type="transmembrane region" description="Helical" evidence="9">
    <location>
        <begin position="582"/>
        <end position="605"/>
    </location>
</feature>
<comment type="subunit">
    <text evidence="10">Forms a complex with SecD. Part of the essential Sec protein translocation apparatus which comprises SecA, SecYEG and auxiliary proteins SecDF. Other proteins may also be involved.</text>
</comment>
<comment type="subunit">
    <text evidence="9">Forms a complex with SecF. Part of the essential Sec protein translocation apparatus which comprises SecA, SecYEG and auxiliary proteins SecDF. Other proteins may also be involved.</text>
</comment>
<comment type="subcellular location">
    <subcellularLocation>
        <location evidence="1 9">Cell membrane</location>
        <topology evidence="1 9">Multi-pass membrane protein</topology>
    </subcellularLocation>
</comment>
<comment type="similarity">
    <text evidence="9">Belongs to the SecD/SecF family. SecD subfamily.</text>
</comment>
<dbReference type="InterPro" id="IPR022813">
    <property type="entry name" value="SecD/SecF_arch_bac"/>
</dbReference>
<dbReference type="Pfam" id="PF02355">
    <property type="entry name" value="SecD_SecF_C"/>
    <property type="match status" value="2"/>
</dbReference>
<protein>
    <recommendedName>
        <fullName evidence="9 10">Multifunctional fusion protein</fullName>
    </recommendedName>
    <domain>
        <recommendedName>
            <fullName evidence="9">Protein translocase subunit SecD</fullName>
        </recommendedName>
    </domain>
    <domain>
        <recommendedName>
            <fullName evidence="10">Protein-export membrane protein SecF</fullName>
        </recommendedName>
    </domain>
</protein>
<dbReference type="PRINTS" id="PR01755">
    <property type="entry name" value="SECFTRNLCASE"/>
</dbReference>
<keyword evidence="3 9" id="KW-1003">Cell membrane</keyword>
<evidence type="ECO:0000313" key="14">
    <source>
        <dbReference type="EMBL" id="BBA29378.1"/>
    </source>
</evidence>
<keyword evidence="5 9" id="KW-0653">Protein transport</keyword>
<dbReference type="InterPro" id="IPR054384">
    <property type="entry name" value="SecDF_P1_head"/>
</dbReference>
<evidence type="ECO:0000256" key="5">
    <source>
        <dbReference type="ARBA" id="ARBA00022927"/>
    </source>
</evidence>
<dbReference type="AlphaFoldDB" id="A0A250KI69"/>
<proteinExistence type="inferred from homology"/>
<comment type="function">
    <text evidence="9">Part of the Sec protein translocase complex. Interacts with the SecYEG preprotein conducting channel. SecDF uses the proton motive force (PMF) to complete protein translocation after the ATP-dependent function of SecA.</text>
</comment>
<accession>A0A250KI69</accession>
<dbReference type="GO" id="GO:0005886">
    <property type="term" value="C:plasma membrane"/>
    <property type="evidence" value="ECO:0007669"/>
    <property type="project" value="UniProtKB-SubCell"/>
</dbReference>
<dbReference type="PANTHER" id="PTHR30081">
    <property type="entry name" value="PROTEIN-EXPORT MEMBRANE PROTEIN SEC"/>
    <property type="match status" value="1"/>
</dbReference>
<feature type="transmembrane region" description="Helical" evidence="9">
    <location>
        <begin position="961"/>
        <end position="988"/>
    </location>
</feature>
<dbReference type="NCBIfam" id="TIGR00966">
    <property type="entry name" value="transloc_SecF"/>
    <property type="match status" value="1"/>
</dbReference>
<dbReference type="NCBIfam" id="NF009585">
    <property type="entry name" value="PRK13024.1-5"/>
    <property type="match status" value="1"/>
</dbReference>
<dbReference type="EMBL" id="AP018049">
    <property type="protein sequence ID" value="BBA29378.1"/>
    <property type="molecule type" value="Genomic_DNA"/>
</dbReference>
<reference evidence="14 15" key="1">
    <citation type="submission" date="2017-05" db="EMBL/GenBank/DDBJ databases">
        <title>whole genome sequence of Prevotella melaninogenica GAI 07411.</title>
        <authorList>
            <person name="Kondo Y."/>
            <person name="Hoshino T."/>
        </authorList>
    </citation>
    <scope>NUCLEOTIDE SEQUENCE [LARGE SCALE GENOMIC DNA]</scope>
    <source>
        <strain evidence="14 15">GAI 07411</strain>
    </source>
</reference>
<dbReference type="GO" id="GO:0065002">
    <property type="term" value="P:intracellular protein transmembrane transport"/>
    <property type="evidence" value="ECO:0007669"/>
    <property type="project" value="UniProtKB-UniRule"/>
</dbReference>
<feature type="domain" description="Protein translocase subunit SecDF P1" evidence="12">
    <location>
        <begin position="171"/>
        <end position="228"/>
    </location>
</feature>
<dbReference type="PANTHER" id="PTHR30081:SF1">
    <property type="entry name" value="PROTEIN TRANSLOCASE SUBUNIT SECD"/>
    <property type="match status" value="1"/>
</dbReference>
<dbReference type="FunFam" id="1.20.1640.10:FF:000004">
    <property type="entry name" value="Protein translocase subunit SecD"/>
    <property type="match status" value="1"/>
</dbReference>
<evidence type="ECO:0000259" key="11">
    <source>
        <dbReference type="Pfam" id="PF02355"/>
    </source>
</evidence>
<evidence type="ECO:0000256" key="7">
    <source>
        <dbReference type="ARBA" id="ARBA00023010"/>
    </source>
</evidence>
<dbReference type="Pfam" id="PF21760">
    <property type="entry name" value="SecD_1st"/>
    <property type="match status" value="1"/>
</dbReference>
<dbReference type="InterPro" id="IPR048631">
    <property type="entry name" value="SecD_1st"/>
</dbReference>
<dbReference type="GO" id="GO:0015450">
    <property type="term" value="F:protein-transporting ATPase activity"/>
    <property type="evidence" value="ECO:0007669"/>
    <property type="project" value="InterPro"/>
</dbReference>
<evidence type="ECO:0000259" key="12">
    <source>
        <dbReference type="Pfam" id="PF21760"/>
    </source>
</evidence>
<dbReference type="InterPro" id="IPR048634">
    <property type="entry name" value="SecD_SecF_C"/>
</dbReference>
<dbReference type="GO" id="GO:0006605">
    <property type="term" value="P:protein targeting"/>
    <property type="evidence" value="ECO:0007669"/>
    <property type="project" value="UniProtKB-UniRule"/>
</dbReference>
<keyword evidence="8 9" id="KW-0472">Membrane</keyword>
<dbReference type="InterPro" id="IPR005791">
    <property type="entry name" value="SecD"/>
</dbReference>
<keyword evidence="2 9" id="KW-0813">Transport</keyword>
<feature type="transmembrane region" description="Helical" evidence="9">
    <location>
        <begin position="881"/>
        <end position="902"/>
    </location>
</feature>
<evidence type="ECO:0000259" key="13">
    <source>
        <dbReference type="Pfam" id="PF22599"/>
    </source>
</evidence>
<feature type="domain" description="SecDF P1 head subdomain" evidence="13">
    <location>
        <begin position="372"/>
        <end position="467"/>
    </location>
</feature>
<keyword evidence="6 9" id="KW-1133">Transmembrane helix</keyword>
<dbReference type="InterPro" id="IPR005665">
    <property type="entry name" value="SecF_bac"/>
</dbReference>
<feature type="domain" description="Protein export membrane protein SecD/SecF C-terminal" evidence="11">
    <location>
        <begin position="804"/>
        <end position="986"/>
    </location>
</feature>
<comment type="similarity">
    <text evidence="10">Belongs to the SecD/SecF family. SecF subfamily.</text>
</comment>
<evidence type="ECO:0000256" key="10">
    <source>
        <dbReference type="HAMAP-Rule" id="MF_01464"/>
    </source>
</evidence>
<evidence type="ECO:0000256" key="1">
    <source>
        <dbReference type="ARBA" id="ARBA00004651"/>
    </source>
</evidence>
<feature type="transmembrane region" description="Helical" evidence="9">
    <location>
        <begin position="675"/>
        <end position="694"/>
    </location>
</feature>
<dbReference type="InterPro" id="IPR022645">
    <property type="entry name" value="SecD/SecF_bac"/>
</dbReference>
<dbReference type="Gene3D" id="3.30.1360.200">
    <property type="match status" value="1"/>
</dbReference>
<evidence type="ECO:0000256" key="2">
    <source>
        <dbReference type="ARBA" id="ARBA00022448"/>
    </source>
</evidence>
<evidence type="ECO:0000256" key="9">
    <source>
        <dbReference type="HAMAP-Rule" id="MF_01463"/>
    </source>
</evidence>
<evidence type="ECO:0000256" key="3">
    <source>
        <dbReference type="ARBA" id="ARBA00022475"/>
    </source>
</evidence>
<sequence length="1006" mass="109560">MQNKGLVICVAVLLTLASIFYLSFSVATSFYDGQAATIKDPIAQQDYKDSVKYLGLYSYQKCLETQIGLGLDLKGGMNVVLEISVPDVVDFLADHKQDAAYQKALEMAKQEEMTSQKDFISLFVDAFHKEAPGHKLAEIFATQQLKGKVSTQSTDEEVVKALREEVAAAIDNSYNVVTNRIDQYGVVQPNIQKLEGQEGRLMVEMPGIREPERMRKLLQGSANLEFWETYNNQEVTPYLAQLDQRLANGDTKVDTTATDSTKKVQAPAAAPSKFALNKNNAAKGEDAQMAALKKMHPLLSMLQTIPGDALSLVGYANVRDTAEINKLIYGQLAKQILPSDLKLLWGAKPEDGLNKKNVYGLYALKITTSDGRAPLEGDVVTDAKDQFDQHGRPEVSMTMNSEGAREWAALTKANVGKAIAIVLDGVVYSAPRVNGEISGGQSSISGNFTIEDTKDLANTLKSGRMPAPAKIVQEEVVGPTLGAQSIEQGLISFAIAFVLLMLYMIVMYNFIPGMMANLALIANLFFTLGVLASFQSALTMPGIAGIVLTLGTAVDANVLIYERIKEELKLGKGMKQALKEGYGNAFSAIFDSNLTSLITGVILLVTGTGPIRGFATTWIIGIVISFFTAVFLTRLIFENRVGKDKWMNLTFTTGLSKNFMQGKNFNFLSMYKTSFTVWGVIVLICIVSFAVRGLSRSIDFTGGRNYVITLNKPTHVEDVRKVMEGAFVNTVGENAGKPATTTVIALGTDGKTVRVSTNYNIESNNPAEDDKAETILYNTLKKGGFVSQASVENFKNPDIREGGSIIQSAKVGPSIAKNITYNAIMSVLLAIFFIFLYILLRFRNIGFSVGSIVGLALDTTIVIGCFSLCYGWIGFSLEIDQTFIGAILTVIGYDINDTVVVYDRIRENLGKHKHNLAKADIQKIFNDSINQTLSRTINTSVSTLIVLVSIFILGGESIRSFAFAMIIGIVIGTLSSIFIASPVAYLVLGKKIEKRSHELAEAPVEA</sequence>